<dbReference type="PANTHER" id="PTHR43266">
    <property type="entry name" value="MACROLIDE-EFFLUX PROTEIN"/>
    <property type="match status" value="1"/>
</dbReference>
<evidence type="ECO:0000256" key="3">
    <source>
        <dbReference type="ARBA" id="ARBA00022475"/>
    </source>
</evidence>
<gene>
    <name evidence="8" type="ORF">Vafri_10428</name>
</gene>
<organism evidence="8 9">
    <name type="scientific">Volvox africanus</name>
    <dbReference type="NCBI Taxonomy" id="51714"/>
    <lineage>
        <taxon>Eukaryota</taxon>
        <taxon>Viridiplantae</taxon>
        <taxon>Chlorophyta</taxon>
        <taxon>core chlorophytes</taxon>
        <taxon>Chlorophyceae</taxon>
        <taxon>CS clade</taxon>
        <taxon>Chlamydomonadales</taxon>
        <taxon>Volvocaceae</taxon>
        <taxon>Volvox</taxon>
    </lineage>
</organism>
<dbReference type="EMBL" id="BNCO01000019">
    <property type="protein sequence ID" value="GIL54696.1"/>
    <property type="molecule type" value="Genomic_DNA"/>
</dbReference>
<dbReference type="InterPro" id="IPR036259">
    <property type="entry name" value="MFS_trans_sf"/>
</dbReference>
<evidence type="ECO:0008006" key="10">
    <source>
        <dbReference type="Google" id="ProtNLM"/>
    </source>
</evidence>
<dbReference type="SUPFAM" id="SSF103473">
    <property type="entry name" value="MFS general substrate transporter"/>
    <property type="match status" value="1"/>
</dbReference>
<feature type="transmembrane region" description="Helical" evidence="7">
    <location>
        <begin position="134"/>
        <end position="155"/>
    </location>
</feature>
<proteinExistence type="predicted"/>
<dbReference type="PANTHER" id="PTHR43266:SF2">
    <property type="entry name" value="MAJOR FACILITATOR SUPERFAMILY (MFS) PROFILE DOMAIN-CONTAINING PROTEIN"/>
    <property type="match status" value="1"/>
</dbReference>
<keyword evidence="4 7" id="KW-0812">Transmembrane</keyword>
<feature type="non-terminal residue" evidence="8">
    <location>
        <position position="157"/>
    </location>
</feature>
<keyword evidence="2" id="KW-0813">Transport</keyword>
<keyword evidence="5 7" id="KW-1133">Transmembrane helix</keyword>
<dbReference type="AlphaFoldDB" id="A0A8J4F0N4"/>
<accession>A0A8J4F0N4</accession>
<feature type="transmembrane region" description="Helical" evidence="7">
    <location>
        <begin position="7"/>
        <end position="34"/>
    </location>
</feature>
<dbReference type="GO" id="GO:0022857">
    <property type="term" value="F:transmembrane transporter activity"/>
    <property type="evidence" value="ECO:0007669"/>
    <property type="project" value="InterPro"/>
</dbReference>
<dbReference type="InterPro" id="IPR011701">
    <property type="entry name" value="MFS"/>
</dbReference>
<dbReference type="Pfam" id="PF07690">
    <property type="entry name" value="MFS_1"/>
    <property type="match status" value="1"/>
</dbReference>
<name>A0A8J4F0N4_9CHLO</name>
<reference evidence="8" key="1">
    <citation type="journal article" date="2021" name="Proc. Natl. Acad. Sci. U.S.A.">
        <title>Three genomes in the algal genus Volvox reveal the fate of a haploid sex-determining region after a transition to homothallism.</title>
        <authorList>
            <person name="Yamamoto K."/>
            <person name="Hamaji T."/>
            <person name="Kawai-Toyooka H."/>
            <person name="Matsuzaki R."/>
            <person name="Takahashi F."/>
            <person name="Nishimura Y."/>
            <person name="Kawachi M."/>
            <person name="Noguchi H."/>
            <person name="Minakuchi Y."/>
            <person name="Umen J.G."/>
            <person name="Toyoda A."/>
            <person name="Nozaki H."/>
        </authorList>
    </citation>
    <scope>NUCLEOTIDE SEQUENCE</scope>
    <source>
        <strain evidence="8">NIES-3780</strain>
    </source>
</reference>
<keyword evidence="3" id="KW-1003">Cell membrane</keyword>
<dbReference type="Proteomes" id="UP000747399">
    <property type="component" value="Unassembled WGS sequence"/>
</dbReference>
<comment type="subcellular location">
    <subcellularLocation>
        <location evidence="1">Cell membrane</location>
        <topology evidence="1">Multi-pass membrane protein</topology>
    </subcellularLocation>
</comment>
<dbReference type="GO" id="GO:0005886">
    <property type="term" value="C:plasma membrane"/>
    <property type="evidence" value="ECO:0007669"/>
    <property type="project" value="UniProtKB-SubCell"/>
</dbReference>
<dbReference type="Gene3D" id="1.20.1250.20">
    <property type="entry name" value="MFS general substrate transporter like domains"/>
    <property type="match status" value="1"/>
</dbReference>
<evidence type="ECO:0000256" key="5">
    <source>
        <dbReference type="ARBA" id="ARBA00022989"/>
    </source>
</evidence>
<protein>
    <recommendedName>
        <fullName evidence="10">Major facilitator superfamily (MFS) profile domain-containing protein</fullName>
    </recommendedName>
</protein>
<keyword evidence="6 7" id="KW-0472">Membrane</keyword>
<evidence type="ECO:0000256" key="1">
    <source>
        <dbReference type="ARBA" id="ARBA00004651"/>
    </source>
</evidence>
<keyword evidence="9" id="KW-1185">Reference proteome</keyword>
<feature type="non-terminal residue" evidence="8">
    <location>
        <position position="1"/>
    </location>
</feature>
<feature type="transmembrane region" description="Helical" evidence="7">
    <location>
        <begin position="40"/>
        <end position="63"/>
    </location>
</feature>
<evidence type="ECO:0000313" key="9">
    <source>
        <dbReference type="Proteomes" id="UP000747399"/>
    </source>
</evidence>
<evidence type="ECO:0000313" key="8">
    <source>
        <dbReference type="EMBL" id="GIL54696.1"/>
    </source>
</evidence>
<sequence length="157" mass="17283">KDRRFLPIFIVQFCGCLNDSILKNALIILITFKIAQSLNIAPYLLVMLANVLFIAPFVLFASLAGQIADCYERTIIVKIIKSTEIGIILLSAYGFYNVNLVILFVALTLMGIHSTFFGPIKYSVLPDQLKKQELLGANGYIEAGTFMSIMLGTIIGG</sequence>
<evidence type="ECO:0000256" key="4">
    <source>
        <dbReference type="ARBA" id="ARBA00022692"/>
    </source>
</evidence>
<evidence type="ECO:0000256" key="6">
    <source>
        <dbReference type="ARBA" id="ARBA00023136"/>
    </source>
</evidence>
<comment type="caution">
    <text evidence="8">The sequence shown here is derived from an EMBL/GenBank/DDBJ whole genome shotgun (WGS) entry which is preliminary data.</text>
</comment>
<feature type="transmembrane region" description="Helical" evidence="7">
    <location>
        <begin position="75"/>
        <end position="96"/>
    </location>
</feature>
<evidence type="ECO:0000256" key="2">
    <source>
        <dbReference type="ARBA" id="ARBA00022448"/>
    </source>
</evidence>
<evidence type="ECO:0000256" key="7">
    <source>
        <dbReference type="SAM" id="Phobius"/>
    </source>
</evidence>